<dbReference type="Gene3D" id="3.40.47.10">
    <property type="match status" value="1"/>
</dbReference>
<dbReference type="SUPFAM" id="SSF47336">
    <property type="entry name" value="ACP-like"/>
    <property type="match status" value="5"/>
</dbReference>
<dbReference type="Pfam" id="PF00109">
    <property type="entry name" value="ketoacyl-synt"/>
    <property type="match status" value="1"/>
</dbReference>
<dbReference type="Gene3D" id="3.30.300.30">
    <property type="match status" value="3"/>
</dbReference>
<dbReference type="Pfam" id="PF02801">
    <property type="entry name" value="Ketoacyl-synt_C"/>
    <property type="match status" value="1"/>
</dbReference>
<dbReference type="InterPro" id="IPR014043">
    <property type="entry name" value="Acyl_transferase_dom"/>
</dbReference>
<feature type="compositionally biased region" description="Low complexity" evidence="7">
    <location>
        <begin position="3749"/>
        <end position="3768"/>
    </location>
</feature>
<dbReference type="InterPro" id="IPR014031">
    <property type="entry name" value="Ketoacyl_synth_C"/>
</dbReference>
<evidence type="ECO:0000256" key="4">
    <source>
        <dbReference type="ARBA" id="ARBA00022679"/>
    </source>
</evidence>
<dbReference type="GO" id="GO:0044550">
    <property type="term" value="P:secondary metabolite biosynthetic process"/>
    <property type="evidence" value="ECO:0007669"/>
    <property type="project" value="UniProtKB-ARBA"/>
</dbReference>
<sequence>MPPAAHSTNPLPFCQIRQALRQTAARQPDAIALEGLGVCWTYQALAAHVSQRHDAWLAAGLRPGQRLGIAATRSADTIVSILAAIEAGLAYVPLDLSYPAERLQAMLQDAQVRAVVGEASALQSLRALVPDLPTLAAPAPVSVPPHADTGDLAYVLFTSGSTGRPKGVAMGCQPLAHLIGWHVAHPRLGQAARTLQFAPLSFDVHFQEIASTVATGGTLVLVSDEARRDPARLHQALAEMQVSRLYLPYVALQMLAQADAEAVASTDGAPLHLQDVVSAGEQLQITPDIRALFARQHGAVLHNHYGPTESHVVTAHELAGDPQAWPDIPPIGQALPHVAVWLRPVADNNGTGEDAKQAAAAQANTVQNGGAATEGELLLGGDCLAAGYLGRADLSGERFLDAVDDHPGRWYVTGDLVRMDASGVLTYLGRADQQLKVDGFRIEPGDIELALMAHPTLQDAVVTAPQDADGSRVLTAHVVLRPGAQADASAPPVAEWRHWLRSRVPEYMIPVRFAVLARLPTTPSGKIDRRGLPPVALNTHAGTQAGTSLPQSANAAGRPGDVIRAVWQELLGLPQLDDDAQLFDLGARSLMVMRFVARMKEAGIKLSVADVYDRPSVSGLTALATRGSGPSAATRKAGGQVGGQAGGHTGEGMAIVGMAVRVDDAHDLDTFWQHLLDGKEAIRRFRSEDIDPSVPEALRSQPNFVAARGVLSDADCFDAGFFGISAREARLLDPQQRIFLELCWTGLEHAGIDPTRSADRVGVYAGVANNGYLPAMRAEDPGLIAQAGEFTTMLANEKDYVATRVAHRLNFHGPAVAVHTACSTSLVAVAQAWHALAQGQCDVALAGGVTVIVPQAGGYLHVEGGMESADGRCRPFDAQASGTVFGSGGGVVVLKRLSQALADGDTVYGVIQGVGLNNDGGDKASFTAPSVSGQAQAIRMALAHAEVDARSIGYVEAHGTGTALGDPIEVAALTRAWSEDTADTGFCLLGSVKGHVGHLVAAAGVLGLIKATMALHRECVPGTLHFEQPNPQIDFASTPFHVSAQAQAWPRADAGDASGATPRRAAVSSFGVGGTNAHVIVQEAPAAALRNVQAPAETDQPDQPASLQLLPLSAKHPDALRQRAADLARHLQEVQHRQPALTLSAVAATLMRGRQAMPLRTSVVASTVAEAIEALQKVQGHSTSLRTPRLVFLFPGQGSQHPGMARGLCEALPAFQEAFEQCLAAAPEALAQTLRHLLTQASPDDAQAAEALAETRHAQPALFAVSYALGAWLDSLGLKPQAMIGHSIGEYAAACHAGVMDVGDAMRAVIARGEAMFAQPGGAMLAVRTDANTLTALLPATVDIAALNAPQLTVIAGPHADIAAVATTLEARDIGVTRLKVSHAFHSASMDGALPRVHAALAQARLQPPQVTVYSCISGAPLRADEAIDPGYWARQVRAPVAFSRAVLAEQAQGQTVFVEVGPGQALTALLRQHRDGSAPPSPTVPLLSSAQAAVQSTTQGTVRSTHEPARHAMQALGQLWAIGADIAWPVPAQSPRLALPSYPFRRDVHWFTRSAAATAHISPSSSPSLPLAMNRLPRIEQEIARILSEVAGLPPESAQRDATFVDLGLDSLSLTQATLEFEKTFGIKLRFRRLLEDLDTLAKLATFFDGQLPADRFAPPAAVAFTAPAAPLAPVPVAAAMPAAGDNALQQLIQQQMQLMSQQLALMSGQAAVQPHTAVPAPVPATLAQAAPPALVAPAHAEQPGKNALLEKPFGASARIVLSAQNDVTPAQQQWIDDFIQRYNARTGRSKAFSQAHRKVMSDPRVVTGFNPLWKDLVYPIVADRSEGARIWDIDGNAYIDLLSCFGANLLGYKPAEVTQAMIEQLQRGIEVGPQHPMAAEVAQLISDLTGMERVAFCNTGSEAVMGAMRMARTVTGRKKIAIFNNSYHGIFDEVIVRGTKQLRSLSAAPGILANAVENILVLDYDSTESLEVLRQCAHELAAIMIEPIQNKYPTLQPTAFVKQLREIATQGGAALIFDEVVTGFRVAPGGAQEFYGVRADIATYGKIIGGGLPFAAIAGGSLWMDALDGGHWQYGDDSYPEAGVTYFAGTFVRHPLALAAARATLQHLKRGGHALYQTLNARTQRMADKLNAAFAARNAPVKAVHCATLWRLSWDDNTRHISLFYYLARFHGLHLYEQFGHFVTEAMSDADTDLIADTFIRVLDELMAQGLIAAREGGVPLAHTSTSTSISTSASATSSALAPGQTERWLAAMYDPAARLALNESFCVTLKGQVNAAALKQALQDVLQRHDAFKLSFDLDQPRQTRHADTQVPIAEIDLRAWPDGDQALDQHAWQASATDFPLDQAPLARASILSLADGRVVVHVVASHLVFDGWASSVFNAELAQAYRARSQGQAPQWSPAASPLQFADAEHARFAGADGQASVSHWKQVLQDLPPAVALGDRAPTGPRTFAADTVRARIDGTALLQLKAQAKAHDATLFQWLLQSVADFIAQESGQRDIVVSIPYAAQSLARHAPLLADGVLDLPLRLQTREGESVSERVRRTKGALMDAMDHPLMTQGTAARALGLQAEGSRPALTSIYFNLNPKVDLSAWAPLEATMHEGRKRGLLSEVFFNFYEQPDALTLDLHHSTEYLSPARAQALVDRLMDLLAPANASPQMALDARLRAWNQTDRALASPARVEAWLSHQAQRSPSSTAIVTHEGSLSHQALASQSNRIGRMLQSLGVGPGHRVGISLPRGRHLLPALLGVLKSGAAYVPMDPGFPAERLQMMAQDAALSRVITHSSCAHASGLPDAMQLQLDRDAALLDALSDAPLPPQTDAEAPAYVIYTSGSTGRPKGVAVPHRAVCNFLASMAREPGLQASDRLLAVTTLSFDIAVLELLLPLHVGGTVVLATRDQAMDGEALMALAAQQGVTVMQATPTTWHLLLDAGWQPPRGFRALVGGEPLPAALAAALLAKGCDVWNMYGPTETTVWSTLSHVTDPAAKICIGRPIDNTQVWVLDEALRPLPIGAEGELCIGGEGVALGYDGRPDLTAERFVTLPWAPGASRPVYRTGDLGRWREDGQLEHLGRMDFQVKIRGYRIELGEIEAQLEQLAGVSRAVVVALEITPGDMALVGYVVPQAGAALDTAALRSALRQTLPDYMVPRTVLALPTLPLLPNNKIDRKALPVPAAAIAVTAAAEPTPAATASTPASASTSTPGPAAQAIDTVAREMGQLLGRERLADTDHFFEQGGHSLMAAKLSASLAKALGQRPGLRLIFDNPTPRQLGQALWQMTAFQPAVTSTGPDTADTIPIRADQSTAPLSQMQERVWFLENLTPGTVVHSIPTGHRLLGPLNVEAFNRAWQLLVQRQSVLRTVVERGPEGDVQRILPELPFSLIPFDDFSQLPPDERKPAMNKVIAQLVETPYDLEKGPLFTARLFRLSPDEHGLLFQAHHLVWDAWSFDLLYVDLPELYSACLEGREPHLPPLTVSYGDFAAWHNAWMAGPELQRQLGYWREQLTPLPPPLAFPIDHPRPPVMSGRGGSFQFNLAKDITDALRAQAQQNGRTLYITLLAAYALALHRVSKQDDFVIGTPVRGREQPALEHLMGFFVNMLPLRMQPRADMTLADWLAAVHRQVVDAFSYPDVPFDHLVHVMQVPRDRSRPPIHQVSFSYQDVRERTTRWGNVDHQRMPTPMLGAAQDLALWCVETRNHVEFVFTFNADVLETASVGHFAKSLEQLLRDVVTDPDRPLSGYDFSPGSVQTDATPALNAPPTAPAAAASPAAKGSSLEETIAEVWRGLLGLPQFLLDDDFFDRGGHSLLVMRAVTQIRARTGQSVTVHTIFDNPTPRKLAQALGGHAGVLPTPPSDPGPVIPHRPEQDTAPLSQMQQRVWYLENLNPHGVAHNIPSAHRLIGPLDTDALNQAWQQLVTRQAALRTVIERTPTGDRQRILPAQGASAIALEDLSALSQHEREAALNARIAALSREPFDLEKGPLVALRLFKLGTQDHVLFLLVHHLIWDGWSFQVFNDELSELYAAALAGRPAELPALPVSHGDFAAWHQQWMSGEELQRQTAFWREQLTPLPAPLALPTDHVRPAVMLGQGASLVFRLDPQTTQTLRAAAQGTGRTLFSTLLGAFGLLLHKLTGQDDLVIGTPVRGRDHPELESLIGFFVNTLPVRLRPRADATVGEWLAQVQRHVIDALSHPDVPMDHLVRTLRPPRDTSRSPLYQALFSYQDARERSAAWGNLTHQRHDTPMVGAAQDLGLWCVETPDDIEFTLSYDTGLFSEASIQLFAERLSDLLHRLGSLTDTRVLHVSLSSQRELQALRQWNDTATVWPEATNLVDLLMQQQHAHSNDIALSQAGERPLSHAELWARAQQIAHHLRAQGLGRGDLVGVCMPRCPDLLTSLLGVLLAGAAYVPLDPHYPAERLAHMAEDARLAWVISRSDAVHALTWPRDKTLLTDLDDLRIQQQPTTAGAPDAQRDATLVDPAYVIYTSGSTGKPKGVVVPHGAVVNFLRSMAREPGLQARQRLLAITTLSFDISVLELLLPLMVGAEVVLCRTEDTRAPFLLKALLEDNIDVMQATPSTWHALIDAGWRGHAGFTALVGGEALSARLASDLLTRSQAVWNMYGPTETTVWSTCWQVKSPEQGVRIGQPIANTQVHILDAMGQPCPIGCPGELCIGGDGVTLGYLYRPELTAERFVQDPFQSKPGARLYRTGDLARWCADGELEHLGRLDHQVKVRGHRIELGEIEAALLAIPALSQAVAVTREDHPGDVRLVAYAVPTDRQAPPADTQTLKAQLALTLPDHMLPQHIVLLDALPLLPNGKVDRAALPRPAAAPANHPATAESKRHPTTPLAQAMASIWRELLDTEDVGLDDNFFNLGGHSLLAMRAVTEIKHRTGVTINVRRLIFETLGQLAATDAPATLADAPAARQPEAPSSPARSTAREGWLSRWLGR</sequence>
<keyword evidence="2" id="KW-0596">Phosphopantetheine</keyword>
<feature type="region of interest" description="Disordered" evidence="7">
    <location>
        <begin position="3735"/>
        <end position="3768"/>
    </location>
</feature>
<dbReference type="GO" id="GO:0008483">
    <property type="term" value="F:transaminase activity"/>
    <property type="evidence" value="ECO:0007669"/>
    <property type="project" value="InterPro"/>
</dbReference>
<name>A0A4R6REV7_9BURK</name>
<dbReference type="InterPro" id="IPR018201">
    <property type="entry name" value="Ketoacyl_synth_AS"/>
</dbReference>
<dbReference type="PROSITE" id="PS50075">
    <property type="entry name" value="CARRIER"/>
    <property type="match status" value="5"/>
</dbReference>
<dbReference type="InterPro" id="IPR029058">
    <property type="entry name" value="AB_hydrolase_fold"/>
</dbReference>
<dbReference type="Pfam" id="PF00202">
    <property type="entry name" value="Aminotran_3"/>
    <property type="match status" value="1"/>
</dbReference>
<dbReference type="RefSeq" id="WP_166643497.1">
    <property type="nucleotide sequence ID" value="NZ_SNXW01000003.1"/>
</dbReference>
<dbReference type="Gene3D" id="3.40.50.980">
    <property type="match status" value="6"/>
</dbReference>
<dbReference type="FunFam" id="3.30.300.30:FF:000010">
    <property type="entry name" value="Enterobactin synthetase component F"/>
    <property type="match status" value="2"/>
</dbReference>
<dbReference type="InterPro" id="IPR014030">
    <property type="entry name" value="Ketoacyl_synth_N"/>
</dbReference>
<dbReference type="InterPro" id="IPR015421">
    <property type="entry name" value="PyrdxlP-dep_Trfase_major"/>
</dbReference>
<dbReference type="Gene3D" id="3.40.366.10">
    <property type="entry name" value="Malonyl-Coenzyme A Acyl Carrier Protein, domain 2"/>
    <property type="match status" value="1"/>
</dbReference>
<dbReference type="NCBIfam" id="TIGR01733">
    <property type="entry name" value="AA-adenyl-dom"/>
    <property type="match status" value="2"/>
</dbReference>
<dbReference type="CDD" id="cd12116">
    <property type="entry name" value="A_NRPS_Ta1_like"/>
    <property type="match status" value="1"/>
</dbReference>
<dbReference type="PROSITE" id="PS52004">
    <property type="entry name" value="KS3_2"/>
    <property type="match status" value="1"/>
</dbReference>
<evidence type="ECO:0000259" key="9">
    <source>
        <dbReference type="PROSITE" id="PS52004"/>
    </source>
</evidence>
<dbReference type="GO" id="GO:0004315">
    <property type="term" value="F:3-oxoacyl-[acyl-carrier-protein] synthase activity"/>
    <property type="evidence" value="ECO:0007669"/>
    <property type="project" value="InterPro"/>
</dbReference>
<dbReference type="CDD" id="cd00833">
    <property type="entry name" value="PKS"/>
    <property type="match status" value="1"/>
</dbReference>
<dbReference type="Proteomes" id="UP000294593">
    <property type="component" value="Unassembled WGS sequence"/>
</dbReference>
<dbReference type="PANTHER" id="PTHR45527:SF1">
    <property type="entry name" value="FATTY ACID SYNTHASE"/>
    <property type="match status" value="1"/>
</dbReference>
<proteinExistence type="inferred from homology"/>
<dbReference type="Pfam" id="PF00698">
    <property type="entry name" value="Acyl_transf_1"/>
    <property type="match status" value="1"/>
</dbReference>
<dbReference type="SMART" id="SM00823">
    <property type="entry name" value="PKS_PP"/>
    <property type="match status" value="4"/>
</dbReference>
<dbReference type="InterPro" id="IPR016039">
    <property type="entry name" value="Thiolase-like"/>
</dbReference>
<evidence type="ECO:0000313" key="11">
    <source>
        <dbReference type="Proteomes" id="UP000294593"/>
    </source>
</evidence>
<comment type="similarity">
    <text evidence="6">In the C-terminal section; belongs to the NRP synthetase family.</text>
</comment>
<dbReference type="Gene3D" id="3.40.640.10">
    <property type="entry name" value="Type I PLP-dependent aspartate aminotransferase-like (Major domain)"/>
    <property type="match status" value="1"/>
</dbReference>
<dbReference type="InterPro" id="IPR023213">
    <property type="entry name" value="CAT-like_dom_sf"/>
</dbReference>
<dbReference type="InterPro" id="IPR010071">
    <property type="entry name" value="AA_adenyl_dom"/>
</dbReference>
<dbReference type="InterPro" id="IPR015424">
    <property type="entry name" value="PyrdxlP-dep_Trfase"/>
</dbReference>
<evidence type="ECO:0000256" key="7">
    <source>
        <dbReference type="SAM" id="MobiDB-lite"/>
    </source>
</evidence>
<dbReference type="SUPFAM" id="SSF55048">
    <property type="entry name" value="Probable ACP-binding domain of malonyl-CoA ACP transacylase"/>
    <property type="match status" value="1"/>
</dbReference>
<dbReference type="InterPro" id="IPR025110">
    <property type="entry name" value="AMP-bd_C"/>
</dbReference>
<dbReference type="SUPFAM" id="SSF56801">
    <property type="entry name" value="Acetyl-CoA synthetase-like"/>
    <property type="match status" value="3"/>
</dbReference>
<evidence type="ECO:0000256" key="1">
    <source>
        <dbReference type="ARBA" id="ARBA00001933"/>
    </source>
</evidence>
<reference evidence="10 11" key="1">
    <citation type="submission" date="2019-03" db="EMBL/GenBank/DDBJ databases">
        <title>Genomic Encyclopedia of Type Strains, Phase IV (KMG-IV): sequencing the most valuable type-strain genomes for metagenomic binning, comparative biology and taxonomic classification.</title>
        <authorList>
            <person name="Goeker M."/>
        </authorList>
    </citation>
    <scope>NUCLEOTIDE SEQUENCE [LARGE SCALE GENOMIC DNA]</scope>
    <source>
        <strain evidence="10 11">DSM 11901</strain>
    </source>
</reference>
<feature type="domain" description="Carrier" evidence="8">
    <location>
        <begin position="4838"/>
        <end position="4921"/>
    </location>
</feature>
<comment type="cofactor">
    <cofactor evidence="1">
        <name>pyridoxal 5'-phosphate</name>
        <dbReference type="ChEBI" id="CHEBI:597326"/>
    </cofactor>
</comment>
<dbReference type="InterPro" id="IPR036736">
    <property type="entry name" value="ACP-like_sf"/>
</dbReference>
<dbReference type="InterPro" id="IPR020845">
    <property type="entry name" value="AMP-binding_CS"/>
</dbReference>
<keyword evidence="4" id="KW-0808">Transferase</keyword>
<feature type="domain" description="Ketosynthase family 3 (KS3)" evidence="9">
    <location>
        <begin position="650"/>
        <end position="1083"/>
    </location>
</feature>
<dbReference type="InterPro" id="IPR020806">
    <property type="entry name" value="PKS_PP-bd"/>
</dbReference>
<feature type="region of interest" description="Disordered" evidence="7">
    <location>
        <begin position="627"/>
        <end position="646"/>
    </location>
</feature>
<dbReference type="Pfam" id="PF00550">
    <property type="entry name" value="PP-binding"/>
    <property type="match status" value="5"/>
</dbReference>
<dbReference type="NCBIfam" id="NF003417">
    <property type="entry name" value="PRK04813.1"/>
    <property type="match status" value="3"/>
</dbReference>
<organism evidence="10 11">
    <name type="scientific">Aquabacterium commune</name>
    <dbReference type="NCBI Taxonomy" id="70586"/>
    <lineage>
        <taxon>Bacteria</taxon>
        <taxon>Pseudomonadati</taxon>
        <taxon>Pseudomonadota</taxon>
        <taxon>Betaproteobacteria</taxon>
        <taxon>Burkholderiales</taxon>
        <taxon>Aquabacterium</taxon>
    </lineage>
</organism>
<dbReference type="InterPro" id="IPR045851">
    <property type="entry name" value="AMP-bd_C_sf"/>
</dbReference>
<dbReference type="GO" id="GO:0005737">
    <property type="term" value="C:cytoplasm"/>
    <property type="evidence" value="ECO:0007669"/>
    <property type="project" value="TreeGrafter"/>
</dbReference>
<feature type="domain" description="Carrier" evidence="8">
    <location>
        <begin position="3204"/>
        <end position="3279"/>
    </location>
</feature>
<gene>
    <name evidence="10" type="ORF">EV672_103275</name>
</gene>
<dbReference type="CDD" id="cd19531">
    <property type="entry name" value="LCL_NRPS-like"/>
    <property type="match status" value="2"/>
</dbReference>
<evidence type="ECO:0000259" key="8">
    <source>
        <dbReference type="PROSITE" id="PS50075"/>
    </source>
</evidence>
<protein>
    <submittedName>
        <fullName evidence="10">Amino acid adenylation domain-containing protein</fullName>
    </submittedName>
</protein>
<dbReference type="Gene3D" id="1.10.1200.10">
    <property type="entry name" value="ACP-like"/>
    <property type="match status" value="4"/>
</dbReference>
<dbReference type="InterPro" id="IPR020841">
    <property type="entry name" value="PKS_Beta-ketoAc_synthase_dom"/>
</dbReference>
<dbReference type="Gene3D" id="3.30.70.3290">
    <property type="match status" value="1"/>
</dbReference>
<dbReference type="PROSITE" id="PS00606">
    <property type="entry name" value="KS3_1"/>
    <property type="match status" value="1"/>
</dbReference>
<dbReference type="Pfam" id="PF00501">
    <property type="entry name" value="AMP-binding"/>
    <property type="match status" value="3"/>
</dbReference>
<dbReference type="SMART" id="SM00825">
    <property type="entry name" value="PKS_KS"/>
    <property type="match status" value="1"/>
</dbReference>
<dbReference type="InterPro" id="IPR001227">
    <property type="entry name" value="Ac_transferase_dom_sf"/>
</dbReference>
<dbReference type="InterPro" id="IPR005814">
    <property type="entry name" value="Aminotrans_3"/>
</dbReference>
<dbReference type="GO" id="GO:0006633">
    <property type="term" value="P:fatty acid biosynthetic process"/>
    <property type="evidence" value="ECO:0007669"/>
    <property type="project" value="InterPro"/>
</dbReference>
<evidence type="ECO:0000313" key="10">
    <source>
        <dbReference type="EMBL" id="TDP84704.1"/>
    </source>
</evidence>
<dbReference type="SUPFAM" id="SSF52777">
    <property type="entry name" value="CoA-dependent acyltransferases"/>
    <property type="match status" value="6"/>
</dbReference>
<dbReference type="InterPro" id="IPR016035">
    <property type="entry name" value="Acyl_Trfase/lysoPLipase"/>
</dbReference>
<evidence type="ECO:0000256" key="2">
    <source>
        <dbReference type="ARBA" id="ARBA00022450"/>
    </source>
</evidence>
<dbReference type="EMBL" id="SNXW01000003">
    <property type="protein sequence ID" value="TDP84704.1"/>
    <property type="molecule type" value="Genomic_DNA"/>
</dbReference>
<dbReference type="Pfam" id="PF13193">
    <property type="entry name" value="AMP-binding_C"/>
    <property type="match status" value="3"/>
</dbReference>
<feature type="domain" description="Carrier" evidence="8">
    <location>
        <begin position="554"/>
        <end position="628"/>
    </location>
</feature>
<dbReference type="InterPro" id="IPR001242">
    <property type="entry name" value="Condensation_dom"/>
</dbReference>
<evidence type="ECO:0000256" key="6">
    <source>
        <dbReference type="ARBA" id="ARBA00029443"/>
    </source>
</evidence>
<evidence type="ECO:0000256" key="5">
    <source>
        <dbReference type="ARBA" id="ARBA00022898"/>
    </source>
</evidence>
<dbReference type="InterPro" id="IPR032821">
    <property type="entry name" value="PKS_assoc"/>
</dbReference>
<keyword evidence="11" id="KW-1185">Reference proteome</keyword>
<dbReference type="Gene3D" id="3.90.1150.10">
    <property type="entry name" value="Aspartate Aminotransferase, domain 1"/>
    <property type="match status" value="1"/>
</dbReference>
<dbReference type="Pfam" id="PF00668">
    <property type="entry name" value="Condensation"/>
    <property type="match status" value="3"/>
</dbReference>
<dbReference type="SUPFAM" id="SSF53383">
    <property type="entry name" value="PLP-dependent transferases"/>
    <property type="match status" value="1"/>
</dbReference>
<comment type="caution">
    <text evidence="10">The sequence shown here is derived from an EMBL/GenBank/DDBJ whole genome shotgun (WGS) entry which is preliminary data.</text>
</comment>
<accession>A0A4R6REV7</accession>
<dbReference type="PANTHER" id="PTHR45527">
    <property type="entry name" value="NONRIBOSOMAL PEPTIDE SYNTHETASE"/>
    <property type="match status" value="1"/>
</dbReference>
<dbReference type="FunFam" id="2.30.38.10:FF:000001">
    <property type="entry name" value="Non-ribosomal peptide synthetase PvdI"/>
    <property type="match status" value="1"/>
</dbReference>
<dbReference type="GO" id="GO:0043041">
    <property type="term" value="P:amino acid activation for nonribosomal peptide biosynthetic process"/>
    <property type="evidence" value="ECO:0007669"/>
    <property type="project" value="TreeGrafter"/>
</dbReference>
<dbReference type="PROSITE" id="PS00600">
    <property type="entry name" value="AA_TRANSFER_CLASS_3"/>
    <property type="match status" value="1"/>
</dbReference>
<feature type="domain" description="Carrier" evidence="8">
    <location>
        <begin position="1578"/>
        <end position="1653"/>
    </location>
</feature>
<keyword evidence="3" id="KW-0597">Phosphoprotein</keyword>
<keyword evidence="5" id="KW-0663">Pyridoxal phosphate</keyword>
<dbReference type="Gene3D" id="3.30.559.10">
    <property type="entry name" value="Chloramphenicol acetyltransferase-like domain"/>
    <property type="match status" value="3"/>
</dbReference>
<dbReference type="InterPro" id="IPR049704">
    <property type="entry name" value="Aminotrans_3_PPA_site"/>
</dbReference>
<dbReference type="Pfam" id="PF16197">
    <property type="entry name" value="KAsynt_C_assoc"/>
    <property type="match status" value="1"/>
</dbReference>
<dbReference type="FunFam" id="3.40.50.980:FF:000001">
    <property type="entry name" value="Non-ribosomal peptide synthetase"/>
    <property type="match status" value="2"/>
</dbReference>
<dbReference type="InterPro" id="IPR009081">
    <property type="entry name" value="PP-bd_ACP"/>
</dbReference>
<dbReference type="Gene3D" id="3.30.559.30">
    <property type="entry name" value="Nonribosomal peptide synthetase, condensation domain"/>
    <property type="match status" value="3"/>
</dbReference>
<dbReference type="PROSITE" id="PS00455">
    <property type="entry name" value="AMP_BINDING"/>
    <property type="match status" value="3"/>
</dbReference>
<dbReference type="Gene3D" id="2.30.38.10">
    <property type="entry name" value="Luciferase, Domain 3"/>
    <property type="match status" value="3"/>
</dbReference>
<dbReference type="FunFam" id="3.40.50.12780:FF:000012">
    <property type="entry name" value="Non-ribosomal peptide synthetase"/>
    <property type="match status" value="2"/>
</dbReference>
<evidence type="ECO:0000256" key="3">
    <source>
        <dbReference type="ARBA" id="ARBA00022553"/>
    </source>
</evidence>
<dbReference type="GO" id="GO:0030170">
    <property type="term" value="F:pyridoxal phosphate binding"/>
    <property type="evidence" value="ECO:0007669"/>
    <property type="project" value="InterPro"/>
</dbReference>
<dbReference type="SMART" id="SM00827">
    <property type="entry name" value="PKS_AT"/>
    <property type="match status" value="1"/>
</dbReference>
<dbReference type="SUPFAM" id="SSF53901">
    <property type="entry name" value="Thiolase-like"/>
    <property type="match status" value="1"/>
</dbReference>
<dbReference type="InterPro" id="IPR016036">
    <property type="entry name" value="Malonyl_transacylase_ACP-bd"/>
</dbReference>
<feature type="region of interest" description="Disordered" evidence="7">
    <location>
        <begin position="4913"/>
        <end position="4944"/>
    </location>
</feature>
<feature type="domain" description="Carrier" evidence="8">
    <location>
        <begin position="3768"/>
        <end position="3843"/>
    </location>
</feature>
<dbReference type="InterPro" id="IPR000873">
    <property type="entry name" value="AMP-dep_synth/lig_dom"/>
</dbReference>
<dbReference type="GO" id="GO:0031177">
    <property type="term" value="F:phosphopantetheine binding"/>
    <property type="evidence" value="ECO:0007669"/>
    <property type="project" value="InterPro"/>
</dbReference>
<dbReference type="Gene3D" id="3.40.50.1820">
    <property type="entry name" value="alpha/beta hydrolase"/>
    <property type="match status" value="1"/>
</dbReference>
<dbReference type="SUPFAM" id="SSF52151">
    <property type="entry name" value="FabD/lysophospholipase-like"/>
    <property type="match status" value="1"/>
</dbReference>
<dbReference type="InterPro" id="IPR015422">
    <property type="entry name" value="PyrdxlP-dep_Trfase_small"/>
</dbReference>